<evidence type="ECO:0000256" key="1">
    <source>
        <dbReference type="PIRSR" id="PIRSR605502-1"/>
    </source>
</evidence>
<keyword evidence="1" id="KW-0479">Metal-binding</keyword>
<reference evidence="2" key="1">
    <citation type="submission" date="2020-02" db="EMBL/GenBank/DDBJ databases">
        <authorList>
            <person name="Meier V. D."/>
        </authorList>
    </citation>
    <scope>NUCLEOTIDE SEQUENCE</scope>
    <source>
        <strain evidence="2">AVDCRST_MAG73</strain>
    </source>
</reference>
<sequence>MPIALGLLIVTGGDYEASVLAAANYGRDNDSIAGMAGAIAGALHGDGAIRPAWIERINAANRVDFDPLARDLAALADRLHRRRLTADEARHRLFTELGSQSTRPS</sequence>
<name>A0A6J4UPA6_9BACT</name>
<feature type="binding site" evidence="1">
    <location>
        <position position="30"/>
    </location>
    <ligand>
        <name>Mg(2+)</name>
        <dbReference type="ChEBI" id="CHEBI:18420"/>
        <label>1</label>
    </ligand>
</feature>
<gene>
    <name evidence="2" type="ORF">AVDCRST_MAG73-3112</name>
</gene>
<feature type="binding site" evidence="1">
    <location>
        <position position="28"/>
    </location>
    <ligand>
        <name>Mg(2+)</name>
        <dbReference type="ChEBI" id="CHEBI:18420"/>
        <label>1</label>
    </ligand>
</feature>
<feature type="binding site" evidence="1">
    <location>
        <position position="31"/>
    </location>
    <ligand>
        <name>Mg(2+)</name>
        <dbReference type="ChEBI" id="CHEBI:18420"/>
        <label>1</label>
    </ligand>
</feature>
<dbReference type="Pfam" id="PF03747">
    <property type="entry name" value="ADP_ribosyl_GH"/>
    <property type="match status" value="1"/>
</dbReference>
<accession>A0A6J4UPA6</accession>
<evidence type="ECO:0000313" key="2">
    <source>
        <dbReference type="EMBL" id="CAA9552954.1"/>
    </source>
</evidence>
<dbReference type="SUPFAM" id="SSF101478">
    <property type="entry name" value="ADP-ribosylglycohydrolase"/>
    <property type="match status" value="1"/>
</dbReference>
<organism evidence="2">
    <name type="scientific">uncultured Thermomicrobiales bacterium</name>
    <dbReference type="NCBI Taxonomy" id="1645740"/>
    <lineage>
        <taxon>Bacteria</taxon>
        <taxon>Pseudomonadati</taxon>
        <taxon>Thermomicrobiota</taxon>
        <taxon>Thermomicrobia</taxon>
        <taxon>Thermomicrobiales</taxon>
        <taxon>environmental samples</taxon>
    </lineage>
</organism>
<dbReference type="EMBL" id="CADCWE010000201">
    <property type="protein sequence ID" value="CAA9552954.1"/>
    <property type="molecule type" value="Genomic_DNA"/>
</dbReference>
<comment type="cofactor">
    <cofactor evidence="1">
        <name>Mg(2+)</name>
        <dbReference type="ChEBI" id="CHEBI:18420"/>
    </cofactor>
    <text evidence="1">Binds 2 magnesium ions per subunit.</text>
</comment>
<dbReference type="Gene3D" id="1.10.4080.10">
    <property type="entry name" value="ADP-ribosylation/Crystallin J1"/>
    <property type="match status" value="1"/>
</dbReference>
<dbReference type="GO" id="GO:0046872">
    <property type="term" value="F:metal ion binding"/>
    <property type="evidence" value="ECO:0007669"/>
    <property type="project" value="UniProtKB-KW"/>
</dbReference>
<dbReference type="InterPro" id="IPR005502">
    <property type="entry name" value="Ribosyl_crysJ1"/>
</dbReference>
<protein>
    <recommendedName>
        <fullName evidence="3">ADP-ribosylglycohydrolase</fullName>
    </recommendedName>
</protein>
<dbReference type="AlphaFoldDB" id="A0A6J4UPA6"/>
<dbReference type="InterPro" id="IPR036705">
    <property type="entry name" value="Ribosyl_crysJ1_sf"/>
</dbReference>
<proteinExistence type="predicted"/>
<evidence type="ECO:0008006" key="3">
    <source>
        <dbReference type="Google" id="ProtNLM"/>
    </source>
</evidence>
<keyword evidence="1" id="KW-0460">Magnesium</keyword>